<feature type="domain" description="TonB-dependent receptor plug" evidence="2">
    <location>
        <begin position="131"/>
        <end position="240"/>
    </location>
</feature>
<protein>
    <submittedName>
        <fullName evidence="3">TonB-linked SusC/RagA family outer membrane protein</fullName>
    </submittedName>
</protein>
<dbReference type="RefSeq" id="WP_130544474.1">
    <property type="nucleotide sequence ID" value="NZ_CP042431.1"/>
</dbReference>
<comment type="caution">
    <text evidence="3">The sequence shown here is derived from an EMBL/GenBank/DDBJ whole genome shotgun (WGS) entry which is preliminary data.</text>
</comment>
<accession>A0A4V2EYR4</accession>
<evidence type="ECO:0000256" key="1">
    <source>
        <dbReference type="PROSITE-ProRule" id="PRU01360"/>
    </source>
</evidence>
<keyword evidence="1" id="KW-0812">Transmembrane</keyword>
<dbReference type="SUPFAM" id="SSF49464">
    <property type="entry name" value="Carboxypeptidase regulatory domain-like"/>
    <property type="match status" value="1"/>
</dbReference>
<comment type="subcellular location">
    <subcellularLocation>
        <location evidence="1">Cell outer membrane</location>
        <topology evidence="1">Multi-pass membrane protein</topology>
    </subcellularLocation>
</comment>
<dbReference type="PROSITE" id="PS52016">
    <property type="entry name" value="TONB_DEPENDENT_REC_3"/>
    <property type="match status" value="1"/>
</dbReference>
<keyword evidence="1" id="KW-0472">Membrane</keyword>
<evidence type="ECO:0000259" key="2">
    <source>
        <dbReference type="Pfam" id="PF07715"/>
    </source>
</evidence>
<dbReference type="InterPro" id="IPR012910">
    <property type="entry name" value="Plug_dom"/>
</dbReference>
<keyword evidence="1" id="KW-0813">Transport</keyword>
<sequence>MKSKRTDLLLRSIFILFMLLSPGVMLFTQAQDKKSPDKKTEIRGTITDSSMAVMPGVSVSVKGNSQIGTTSDLNGKYILEVPAGSMIVFSMVGFGTQEILSTGKSVINVTMRSSANQLEDVVVTVAFGKQKKREVVGSVTSIDPGELKIPSSNLTTALAGRLAGVVAYQRSGEPGADNANFFIRGVTTFGYKTDPLILVDNIELTATDLARLQPDDIASFAILKDATATALYGARGANGIILITTKKGKEGKAKINLRVENSVSQPTRNIELADPVTYMKLGNEAVLTRNPLGILPYSQYKIDNTIEGTDPYMFPATDWRKELFKDYTMNQRANFSVTGGSQTTQYYLSASVTKDNGMLRVPKRSNFNNNIDLRTYLLRSNVNINLTKTTEAGIKLYGSFDEYNGPIDGGTTLYNKIMRTNPVFFPAYYPVDAEHAHTQHILFGNFESGDYINPYADMVKGYKDYSRSLMLAQFELKQNLAFITQGLNFSGIINTTRRSYFDVSRFYNPFYYQATNYDPAKNKYSLTLLNEAQGTEYLNYREGQKLISSTSYIEASLNYNRSFEKHGVSSILVLLMNNRLDANSGDLQTSLPYRNIGLSGRFTYSFDRRYFAEFNFGYNGSERFYDGKRFGFFPSAGIAWSVSNEKFWKPLEDIVTNLKLRATYGLVGNDAIGGPADRFFYLSNVNMEDGARGATFGTNYGYSRTGISISRYDNREITWEVAQKVNLGMEISLWNKLNVIAEVFRENRSKILMNRSSIPNTAGLQAAQKSNVGEASGEGMDISVDYSLNLNKDIWLQARGNFTYATSSFKVYDEPDYAEKYLSRIGYSLNQTWGYVAERLFVDDADVANSPRQNFGEYMAGDIKYRDLNGDGVITSLDRVPIGFPTVPEIVYGFGFSAGYKNLDLSCFFQGSARSSFYIDAENTSPFVENQALLKAYSESYWSEDNRNIYALWPRLSNTNINNNLQASTWFLRNGAFLRLKTVELGYSFPRKLISKVHLTNARIYASGINLLTFSPFKLWDVEMGGNGLGYPIQRVINVGLNINF</sequence>
<dbReference type="InterPro" id="IPR023997">
    <property type="entry name" value="TonB-dep_OMP_SusC/RagA_CS"/>
</dbReference>
<dbReference type="InterPro" id="IPR039426">
    <property type="entry name" value="TonB-dep_rcpt-like"/>
</dbReference>
<dbReference type="EMBL" id="SGXA01000007">
    <property type="protein sequence ID" value="RZS63900.1"/>
    <property type="molecule type" value="Genomic_DNA"/>
</dbReference>
<dbReference type="AlphaFoldDB" id="A0A4V2EYR4"/>
<dbReference type="InterPro" id="IPR023996">
    <property type="entry name" value="TonB-dep_OMP_SusC/RagA"/>
</dbReference>
<dbReference type="Proteomes" id="UP000293874">
    <property type="component" value="Unassembled WGS sequence"/>
</dbReference>
<comment type="similarity">
    <text evidence="1">Belongs to the TonB-dependent receptor family.</text>
</comment>
<dbReference type="FunFam" id="2.170.130.10:FF:000003">
    <property type="entry name" value="SusC/RagA family TonB-linked outer membrane protein"/>
    <property type="match status" value="1"/>
</dbReference>
<dbReference type="OrthoDB" id="721000at2"/>
<evidence type="ECO:0000313" key="3">
    <source>
        <dbReference type="EMBL" id="RZS63900.1"/>
    </source>
</evidence>
<dbReference type="Gene3D" id="2.170.130.10">
    <property type="entry name" value="TonB-dependent receptor, plug domain"/>
    <property type="match status" value="1"/>
</dbReference>
<dbReference type="SUPFAM" id="SSF56935">
    <property type="entry name" value="Porins"/>
    <property type="match status" value="1"/>
</dbReference>
<name>A0A4V2EYR4_9BACT</name>
<keyword evidence="4" id="KW-1185">Reference proteome</keyword>
<evidence type="ECO:0000313" key="4">
    <source>
        <dbReference type="Proteomes" id="UP000293874"/>
    </source>
</evidence>
<dbReference type="InterPro" id="IPR037066">
    <property type="entry name" value="Plug_dom_sf"/>
</dbReference>
<reference evidence="3 4" key="1">
    <citation type="submission" date="2019-02" db="EMBL/GenBank/DDBJ databases">
        <title>Genomic Encyclopedia of Type Strains, Phase IV (KMG-IV): sequencing the most valuable type-strain genomes for metagenomic binning, comparative biology and taxonomic classification.</title>
        <authorList>
            <person name="Goeker M."/>
        </authorList>
    </citation>
    <scope>NUCLEOTIDE SEQUENCE [LARGE SCALE GENOMIC DNA]</scope>
    <source>
        <strain evidence="3 4">DSM 18116</strain>
    </source>
</reference>
<dbReference type="Pfam" id="PF13715">
    <property type="entry name" value="CarbopepD_reg_2"/>
    <property type="match status" value="1"/>
</dbReference>
<gene>
    <name evidence="3" type="ORF">EV199_5998</name>
</gene>
<dbReference type="NCBIfam" id="TIGR04057">
    <property type="entry name" value="SusC_RagA_signa"/>
    <property type="match status" value="1"/>
</dbReference>
<keyword evidence="1" id="KW-0998">Cell outer membrane</keyword>
<organism evidence="3 4">
    <name type="scientific">Pseudobacter ginsenosidimutans</name>
    <dbReference type="NCBI Taxonomy" id="661488"/>
    <lineage>
        <taxon>Bacteria</taxon>
        <taxon>Pseudomonadati</taxon>
        <taxon>Bacteroidota</taxon>
        <taxon>Chitinophagia</taxon>
        <taxon>Chitinophagales</taxon>
        <taxon>Chitinophagaceae</taxon>
        <taxon>Pseudobacter</taxon>
    </lineage>
</organism>
<keyword evidence="1" id="KW-1134">Transmembrane beta strand</keyword>
<dbReference type="InterPro" id="IPR008969">
    <property type="entry name" value="CarboxyPept-like_regulatory"/>
</dbReference>
<dbReference type="Gene3D" id="2.60.40.1120">
    <property type="entry name" value="Carboxypeptidase-like, regulatory domain"/>
    <property type="match status" value="1"/>
</dbReference>
<dbReference type="Pfam" id="PF07715">
    <property type="entry name" value="Plug"/>
    <property type="match status" value="1"/>
</dbReference>
<dbReference type="GO" id="GO:0009279">
    <property type="term" value="C:cell outer membrane"/>
    <property type="evidence" value="ECO:0007669"/>
    <property type="project" value="UniProtKB-SubCell"/>
</dbReference>
<dbReference type="NCBIfam" id="TIGR04056">
    <property type="entry name" value="OMP_RagA_SusC"/>
    <property type="match status" value="1"/>
</dbReference>
<proteinExistence type="inferred from homology"/>